<feature type="chain" id="PRO_5046320993" description="beta-N-acetylhexosaminidase" evidence="7">
    <location>
        <begin position="27"/>
        <end position="394"/>
    </location>
</feature>
<name>A0ABV9YV65_9PSEU</name>
<dbReference type="Gene3D" id="3.20.20.300">
    <property type="entry name" value="Glycoside hydrolase, family 3, N-terminal domain"/>
    <property type="match status" value="1"/>
</dbReference>
<evidence type="ECO:0000256" key="2">
    <source>
        <dbReference type="ARBA" id="ARBA00005336"/>
    </source>
</evidence>
<dbReference type="InterPro" id="IPR050226">
    <property type="entry name" value="NagZ_Beta-hexosaminidase"/>
</dbReference>
<keyword evidence="7" id="KW-0732">Signal</keyword>
<keyword evidence="10" id="KW-1185">Reference proteome</keyword>
<keyword evidence="4 9" id="KW-0378">Hydrolase</keyword>
<evidence type="ECO:0000256" key="1">
    <source>
        <dbReference type="ARBA" id="ARBA00001231"/>
    </source>
</evidence>
<gene>
    <name evidence="9" type="ORF">ACFPBZ_27935</name>
</gene>
<dbReference type="PANTHER" id="PTHR30480">
    <property type="entry name" value="BETA-HEXOSAMINIDASE-RELATED"/>
    <property type="match status" value="1"/>
</dbReference>
<dbReference type="InterPro" id="IPR019800">
    <property type="entry name" value="Glyco_hydro_3_AS"/>
</dbReference>
<feature type="domain" description="Glycoside hydrolase family 3 N-terminal" evidence="8">
    <location>
        <begin position="68"/>
        <end position="385"/>
    </location>
</feature>
<dbReference type="InterPro" id="IPR017853">
    <property type="entry name" value="GH"/>
</dbReference>
<evidence type="ECO:0000313" key="10">
    <source>
        <dbReference type="Proteomes" id="UP001595947"/>
    </source>
</evidence>
<accession>A0ABV9YV65</accession>
<feature type="region of interest" description="Disordered" evidence="6">
    <location>
        <begin position="30"/>
        <end position="51"/>
    </location>
</feature>
<proteinExistence type="inferred from homology"/>
<dbReference type="Proteomes" id="UP001595947">
    <property type="component" value="Unassembled WGS sequence"/>
</dbReference>
<comment type="caution">
    <text evidence="9">The sequence shown here is derived from an EMBL/GenBank/DDBJ whole genome shotgun (WGS) entry which is preliminary data.</text>
</comment>
<dbReference type="EMBL" id="JBHSIV010000056">
    <property type="protein sequence ID" value="MFC5066069.1"/>
    <property type="molecule type" value="Genomic_DNA"/>
</dbReference>
<keyword evidence="5" id="KW-0326">Glycosidase</keyword>
<dbReference type="Pfam" id="PF00933">
    <property type="entry name" value="Glyco_hydro_3"/>
    <property type="match status" value="1"/>
</dbReference>
<dbReference type="GO" id="GO:0016787">
    <property type="term" value="F:hydrolase activity"/>
    <property type="evidence" value="ECO:0007669"/>
    <property type="project" value="UniProtKB-KW"/>
</dbReference>
<evidence type="ECO:0000313" key="9">
    <source>
        <dbReference type="EMBL" id="MFC5066069.1"/>
    </source>
</evidence>
<organism evidence="9 10">
    <name type="scientific">Actinomycetospora atypica</name>
    <dbReference type="NCBI Taxonomy" id="1290095"/>
    <lineage>
        <taxon>Bacteria</taxon>
        <taxon>Bacillati</taxon>
        <taxon>Actinomycetota</taxon>
        <taxon>Actinomycetes</taxon>
        <taxon>Pseudonocardiales</taxon>
        <taxon>Pseudonocardiaceae</taxon>
        <taxon>Actinomycetospora</taxon>
    </lineage>
</organism>
<dbReference type="InterPro" id="IPR001764">
    <property type="entry name" value="Glyco_hydro_3_N"/>
</dbReference>
<dbReference type="SUPFAM" id="SSF51445">
    <property type="entry name" value="(Trans)glycosidases"/>
    <property type="match status" value="1"/>
</dbReference>
<evidence type="ECO:0000259" key="8">
    <source>
        <dbReference type="Pfam" id="PF00933"/>
    </source>
</evidence>
<evidence type="ECO:0000256" key="3">
    <source>
        <dbReference type="ARBA" id="ARBA00012663"/>
    </source>
</evidence>
<dbReference type="PROSITE" id="PS00775">
    <property type="entry name" value="GLYCOSYL_HYDROL_F3"/>
    <property type="match status" value="1"/>
</dbReference>
<feature type="signal peptide" evidence="7">
    <location>
        <begin position="1"/>
        <end position="26"/>
    </location>
</feature>
<evidence type="ECO:0000256" key="6">
    <source>
        <dbReference type="SAM" id="MobiDB-lite"/>
    </source>
</evidence>
<dbReference type="EC" id="3.2.1.52" evidence="3"/>
<dbReference type="RefSeq" id="WP_378039385.1">
    <property type="nucleotide sequence ID" value="NZ_JBHSIV010000056.1"/>
</dbReference>
<dbReference type="PROSITE" id="PS51257">
    <property type="entry name" value="PROKAR_LIPOPROTEIN"/>
    <property type="match status" value="1"/>
</dbReference>
<comment type="similarity">
    <text evidence="2">Belongs to the glycosyl hydrolase 3 family.</text>
</comment>
<protein>
    <recommendedName>
        <fullName evidence="3">beta-N-acetylhexosaminidase</fullName>
        <ecNumber evidence="3">3.2.1.52</ecNumber>
    </recommendedName>
</protein>
<comment type="catalytic activity">
    <reaction evidence="1">
        <text>Hydrolysis of terminal non-reducing N-acetyl-D-hexosamine residues in N-acetyl-beta-D-hexosaminides.</text>
        <dbReference type="EC" id="3.2.1.52"/>
    </reaction>
</comment>
<evidence type="ECO:0000256" key="4">
    <source>
        <dbReference type="ARBA" id="ARBA00022801"/>
    </source>
</evidence>
<dbReference type="PANTHER" id="PTHR30480:SF13">
    <property type="entry name" value="BETA-HEXOSAMINIDASE"/>
    <property type="match status" value="1"/>
</dbReference>
<sequence>MSRTRAATVLLAAALVAGCGAETAPAVPPVVSSAPAGTAAPAAPTTTAAPAGPACVTATYDRLSDAQRFAQLLVVGVPAGGVSAAARQALAKEPGGIILTDGDDASAATVTKVVTSAQATGGAEVPLLVAADQEGGQVQELEGAGFPTMPTALVQGRDRTGLRADAQRWGAALRDVGVTVNLAPVADVVDPDLGEANAPVGKYDRQFGDDPATVGPAVAAFVEGMRAADVAPTLKHFPGLGEVRQNTDFAGGVVDSTTGADSPALGSFAAGIRAGAPLVMMSSARYSRIDPRNQALFSSRVMNDLLRGRLGFQGVIMTDDVGAAAALADTPVGARATRFIAAGGDLVLTIRPGDLDPMLRAITQAAGEPAFAERARDAVRRVLTLKEQQGVLRC</sequence>
<evidence type="ECO:0000256" key="5">
    <source>
        <dbReference type="ARBA" id="ARBA00023295"/>
    </source>
</evidence>
<evidence type="ECO:0000256" key="7">
    <source>
        <dbReference type="SAM" id="SignalP"/>
    </source>
</evidence>
<dbReference type="InterPro" id="IPR036962">
    <property type="entry name" value="Glyco_hydro_3_N_sf"/>
</dbReference>
<reference evidence="10" key="1">
    <citation type="journal article" date="2019" name="Int. J. Syst. Evol. Microbiol.">
        <title>The Global Catalogue of Microorganisms (GCM) 10K type strain sequencing project: providing services to taxonomists for standard genome sequencing and annotation.</title>
        <authorList>
            <consortium name="The Broad Institute Genomics Platform"/>
            <consortium name="The Broad Institute Genome Sequencing Center for Infectious Disease"/>
            <person name="Wu L."/>
            <person name="Ma J."/>
        </authorList>
    </citation>
    <scope>NUCLEOTIDE SEQUENCE [LARGE SCALE GENOMIC DNA]</scope>
    <source>
        <strain evidence="10">CGMCC 4.7093</strain>
    </source>
</reference>